<dbReference type="STRING" id="479432.Sros_0319"/>
<dbReference type="InterPro" id="IPR035897">
    <property type="entry name" value="Toll_tir_struct_dom_sf"/>
</dbReference>
<dbReference type="AlphaFoldDB" id="D2B0U4"/>
<organism evidence="3 4">
    <name type="scientific">Streptosporangium roseum (strain ATCC 12428 / DSM 43021 / JCM 3005 / KCTC 9067 / NCIMB 10171 / NRRL 2505 / NI 9100)</name>
    <dbReference type="NCBI Taxonomy" id="479432"/>
    <lineage>
        <taxon>Bacteria</taxon>
        <taxon>Bacillati</taxon>
        <taxon>Actinomycetota</taxon>
        <taxon>Actinomycetes</taxon>
        <taxon>Streptosporangiales</taxon>
        <taxon>Streptosporangiaceae</taxon>
        <taxon>Streptosporangium</taxon>
    </lineage>
</organism>
<dbReference type="Pfam" id="PF13676">
    <property type="entry name" value="TIR_2"/>
    <property type="match status" value="1"/>
</dbReference>
<evidence type="ECO:0000259" key="2">
    <source>
        <dbReference type="PROSITE" id="PS50104"/>
    </source>
</evidence>
<dbReference type="RefSeq" id="WP_012887097.1">
    <property type="nucleotide sequence ID" value="NC_013595.1"/>
</dbReference>
<evidence type="ECO:0000313" key="3">
    <source>
        <dbReference type="EMBL" id="ACZ83351.1"/>
    </source>
</evidence>
<gene>
    <name evidence="3" type="ordered locus">Sros_0319</name>
</gene>
<dbReference type="KEGG" id="sro:Sros_0319"/>
<dbReference type="GO" id="GO:0007165">
    <property type="term" value="P:signal transduction"/>
    <property type="evidence" value="ECO:0007669"/>
    <property type="project" value="InterPro"/>
</dbReference>
<dbReference type="InterPro" id="IPR000157">
    <property type="entry name" value="TIR_dom"/>
</dbReference>
<evidence type="ECO:0000256" key="1">
    <source>
        <dbReference type="SAM" id="MobiDB-lite"/>
    </source>
</evidence>
<dbReference type="Gene3D" id="3.40.50.10140">
    <property type="entry name" value="Toll/interleukin-1 receptor homology (TIR) domain"/>
    <property type="match status" value="1"/>
</dbReference>
<evidence type="ECO:0000313" key="4">
    <source>
        <dbReference type="Proteomes" id="UP000002029"/>
    </source>
</evidence>
<protein>
    <submittedName>
        <fullName evidence="3">TIR protein</fullName>
    </submittedName>
</protein>
<dbReference type="HOGENOM" id="CLU_117632_0_0_11"/>
<dbReference type="PROSITE" id="PS50104">
    <property type="entry name" value="TIR"/>
    <property type="match status" value="1"/>
</dbReference>
<proteinExistence type="predicted"/>
<dbReference type="SUPFAM" id="SSF52200">
    <property type="entry name" value="Toll/Interleukin receptor TIR domain"/>
    <property type="match status" value="1"/>
</dbReference>
<feature type="domain" description="TIR" evidence="2">
    <location>
        <begin position="10"/>
        <end position="146"/>
    </location>
</feature>
<keyword evidence="4" id="KW-1185">Reference proteome</keyword>
<feature type="region of interest" description="Disordered" evidence="1">
    <location>
        <begin position="135"/>
        <end position="157"/>
    </location>
</feature>
<accession>D2B0U4</accession>
<reference evidence="3 4" key="1">
    <citation type="journal article" date="2010" name="Stand. Genomic Sci.">
        <title>Complete genome sequence of Streptosporangium roseum type strain (NI 9100).</title>
        <authorList>
            <person name="Nolan M."/>
            <person name="Sikorski J."/>
            <person name="Jando M."/>
            <person name="Lucas S."/>
            <person name="Lapidus A."/>
            <person name="Glavina Del Rio T."/>
            <person name="Chen F."/>
            <person name="Tice H."/>
            <person name="Pitluck S."/>
            <person name="Cheng J.F."/>
            <person name="Chertkov O."/>
            <person name="Sims D."/>
            <person name="Meincke L."/>
            <person name="Brettin T."/>
            <person name="Han C."/>
            <person name="Detter J.C."/>
            <person name="Bruce D."/>
            <person name="Goodwin L."/>
            <person name="Land M."/>
            <person name="Hauser L."/>
            <person name="Chang Y.J."/>
            <person name="Jeffries C.D."/>
            <person name="Ivanova N."/>
            <person name="Mavromatis K."/>
            <person name="Mikhailova N."/>
            <person name="Chen A."/>
            <person name="Palaniappan K."/>
            <person name="Chain P."/>
            <person name="Rohde M."/>
            <person name="Goker M."/>
            <person name="Bristow J."/>
            <person name="Eisen J.A."/>
            <person name="Markowitz V."/>
            <person name="Hugenholtz P."/>
            <person name="Kyrpides N.C."/>
            <person name="Klenk H.P."/>
        </authorList>
    </citation>
    <scope>NUCLEOTIDE SEQUENCE [LARGE SCALE GENOMIC DNA]</scope>
    <source>
        <strain evidence="4">ATCC 12428 / DSM 43021 / JCM 3005 / NI 9100</strain>
    </source>
</reference>
<dbReference type="Proteomes" id="UP000002029">
    <property type="component" value="Chromosome"/>
</dbReference>
<dbReference type="EMBL" id="CP001814">
    <property type="protein sequence ID" value="ACZ83351.1"/>
    <property type="molecule type" value="Genomic_DNA"/>
</dbReference>
<dbReference type="eggNOG" id="COG3903">
    <property type="taxonomic scope" value="Bacteria"/>
</dbReference>
<name>D2B0U4_STRRD</name>
<sequence>MAENGPVVSHTKDFFVTYNGKDEPWATWIAATLETAGYTTTIQAWDFRPGDNFMAAMDHALTMCRHTLGVLSPDYLTSLFTRAEWTAAYRQTLLGKTRGFVPVRVAECDVAPLLGPLVYIDLVDVEEAEARDRLLEGVAERTARPSGSPRYPGGPRP</sequence>